<gene>
    <name evidence="1" type="ORF">QBC40DRAFT_11873</name>
</gene>
<comment type="caution">
    <text evidence="1">The sequence shown here is derived from an EMBL/GenBank/DDBJ whole genome shotgun (WGS) entry which is preliminary data.</text>
</comment>
<dbReference type="AlphaFoldDB" id="A0AAN6X8J7"/>
<protein>
    <submittedName>
        <fullName evidence="1">Uncharacterized protein</fullName>
    </submittedName>
</protein>
<name>A0AAN6X8J7_9PEZI</name>
<dbReference type="Proteomes" id="UP001303160">
    <property type="component" value="Unassembled WGS sequence"/>
</dbReference>
<dbReference type="EMBL" id="MU863993">
    <property type="protein sequence ID" value="KAK4196099.1"/>
    <property type="molecule type" value="Genomic_DNA"/>
</dbReference>
<keyword evidence="2" id="KW-1185">Reference proteome</keyword>
<accession>A0AAN6X8J7</accession>
<reference evidence="1" key="1">
    <citation type="journal article" date="2023" name="Mol. Phylogenet. Evol.">
        <title>Genome-scale phylogeny and comparative genomics of the fungal order Sordariales.</title>
        <authorList>
            <person name="Hensen N."/>
            <person name="Bonometti L."/>
            <person name="Westerberg I."/>
            <person name="Brannstrom I.O."/>
            <person name="Guillou S."/>
            <person name="Cros-Aarteil S."/>
            <person name="Calhoun S."/>
            <person name="Haridas S."/>
            <person name="Kuo A."/>
            <person name="Mondo S."/>
            <person name="Pangilinan J."/>
            <person name="Riley R."/>
            <person name="LaButti K."/>
            <person name="Andreopoulos B."/>
            <person name="Lipzen A."/>
            <person name="Chen C."/>
            <person name="Yan M."/>
            <person name="Daum C."/>
            <person name="Ng V."/>
            <person name="Clum A."/>
            <person name="Steindorff A."/>
            <person name="Ohm R.A."/>
            <person name="Martin F."/>
            <person name="Silar P."/>
            <person name="Natvig D.O."/>
            <person name="Lalanne C."/>
            <person name="Gautier V."/>
            <person name="Ament-Velasquez S.L."/>
            <person name="Kruys A."/>
            <person name="Hutchinson M.I."/>
            <person name="Powell A.J."/>
            <person name="Barry K."/>
            <person name="Miller A.N."/>
            <person name="Grigoriev I.V."/>
            <person name="Debuchy R."/>
            <person name="Gladieux P."/>
            <person name="Hiltunen Thoren M."/>
            <person name="Johannesson H."/>
        </authorList>
    </citation>
    <scope>NUCLEOTIDE SEQUENCE</scope>
    <source>
        <strain evidence="1">CBS 315.58</strain>
    </source>
</reference>
<evidence type="ECO:0000313" key="2">
    <source>
        <dbReference type="Proteomes" id="UP001303160"/>
    </source>
</evidence>
<proteinExistence type="predicted"/>
<reference evidence="1" key="2">
    <citation type="submission" date="2023-05" db="EMBL/GenBank/DDBJ databases">
        <authorList>
            <consortium name="Lawrence Berkeley National Laboratory"/>
            <person name="Steindorff A."/>
            <person name="Hensen N."/>
            <person name="Bonometti L."/>
            <person name="Westerberg I."/>
            <person name="Brannstrom I.O."/>
            <person name="Guillou S."/>
            <person name="Cros-Aarteil S."/>
            <person name="Calhoun S."/>
            <person name="Haridas S."/>
            <person name="Kuo A."/>
            <person name="Mondo S."/>
            <person name="Pangilinan J."/>
            <person name="Riley R."/>
            <person name="Labutti K."/>
            <person name="Andreopoulos B."/>
            <person name="Lipzen A."/>
            <person name="Chen C."/>
            <person name="Yanf M."/>
            <person name="Daum C."/>
            <person name="Ng V."/>
            <person name="Clum A."/>
            <person name="Ohm R."/>
            <person name="Martin F."/>
            <person name="Silar P."/>
            <person name="Natvig D."/>
            <person name="Lalanne C."/>
            <person name="Gautier V."/>
            <person name="Ament-Velasquez S.L."/>
            <person name="Kruys A."/>
            <person name="Hutchinson M.I."/>
            <person name="Powell A.J."/>
            <person name="Barry K."/>
            <person name="Miller A.N."/>
            <person name="Grigoriev I.V."/>
            <person name="Debuchy R."/>
            <person name="Gladieux P."/>
            <person name="Thoren M.H."/>
            <person name="Johannesson H."/>
        </authorList>
    </citation>
    <scope>NUCLEOTIDE SEQUENCE</scope>
    <source>
        <strain evidence="1">CBS 315.58</strain>
    </source>
</reference>
<evidence type="ECO:0000313" key="1">
    <source>
        <dbReference type="EMBL" id="KAK4196099.1"/>
    </source>
</evidence>
<sequence length="507" mass="57010">MSTVDFHTERYFLNNKLLNHSIIEVCNNICNNICNELWPYMDNKTWELLAPNLAWLLNSFAIDIGSEGFGAFHWTLMRHIHKRHRSIIEHLRDILCHLPEEEDGRQDEEVLSVNDKMATWFPVSFDEVPERVSTPEALLRVGDYENDSDPELGKYCRIIFDSRAYAQLLSNIRRELSLDRRDYSTGNAYQTIRTSVLDRLPLGRISRHRAPRTYKVAFHLPSEFPTHVLRNSMTWVVSPGGNAHWQLVTVGNYMEQAWPSTGLELLDVLQAWETNLGSKGRHSKKNVFVQTGIGMDTTASGANLIWFTGSPYAIAERAEQLAWLSAATQYVQGSTLHTFSPEITEIGDEITEPPLESSFGDSEDDSDWDRQWTIGVRCSIFHDPSTLEILQSLWSAETPDLISSIPIVCGFPILRHSVEGRAVEIPSEVFIALVSSTIGVDSIGEVVIQGPNSLWKLVGEIGGTLVWHPQLARSTCGEFSFAKCTCLTFPFFSAEVGSAAFSVTNNA</sequence>
<organism evidence="1 2">
    <name type="scientific">Triangularia verruculosa</name>
    <dbReference type="NCBI Taxonomy" id="2587418"/>
    <lineage>
        <taxon>Eukaryota</taxon>
        <taxon>Fungi</taxon>
        <taxon>Dikarya</taxon>
        <taxon>Ascomycota</taxon>
        <taxon>Pezizomycotina</taxon>
        <taxon>Sordariomycetes</taxon>
        <taxon>Sordariomycetidae</taxon>
        <taxon>Sordariales</taxon>
        <taxon>Podosporaceae</taxon>
        <taxon>Triangularia</taxon>
    </lineage>
</organism>